<name>D5ZS89_STRV1</name>
<dbReference type="AlphaFoldDB" id="D5ZS89"/>
<evidence type="ECO:0000313" key="1">
    <source>
        <dbReference type="EMBL" id="EFE68575.2"/>
    </source>
</evidence>
<sequence>MVPVNTFHTPPNDHSDVIEERFICAAQGVGSHVAHSVVGSAFAPSSVTRVAPK</sequence>
<accession>D5ZS89</accession>
<dbReference type="Proteomes" id="UP000003824">
    <property type="component" value="Unassembled WGS sequence"/>
</dbReference>
<proteinExistence type="predicted"/>
<gene>
    <name evidence="1" type="ORF">SSFG_03819</name>
</gene>
<reference evidence="2" key="1">
    <citation type="submission" date="2008-12" db="EMBL/GenBank/DDBJ databases">
        <title>Annotation of Streptomyces ghanaensis ATCC 14672.</title>
        <authorList>
            <consortium name="The Broad Institute Genome Sequencing Platform"/>
            <consortium name="Broad Institute Microbial Sequencing Center"/>
            <person name="Fischbach M."/>
            <person name="Ward D."/>
            <person name="Young S."/>
            <person name="Kodira C.D."/>
            <person name="Zeng Q."/>
            <person name="Koehrsen M."/>
            <person name="Godfrey P."/>
            <person name="Alvarado L."/>
            <person name="Berlin A.M."/>
            <person name="Borenstein D."/>
            <person name="Chen Z."/>
            <person name="Engels R."/>
            <person name="Freedman E."/>
            <person name="Gellesch M."/>
            <person name="Goldberg J."/>
            <person name="Griggs A."/>
            <person name="Gujja S."/>
            <person name="Heiman D.I."/>
            <person name="Hepburn T.A."/>
            <person name="Howarth C."/>
            <person name="Jen D."/>
            <person name="Larson L."/>
            <person name="Lewis B."/>
            <person name="Mehta T."/>
            <person name="Park D."/>
            <person name="Pearson M."/>
            <person name="Roberts A."/>
            <person name="Saif S."/>
            <person name="Shea T.D."/>
            <person name="Shenoy N."/>
            <person name="Sisk P."/>
            <person name="Stolte C."/>
            <person name="Sykes S.N."/>
            <person name="Walk T."/>
            <person name="White J."/>
            <person name="Yandava C."/>
            <person name="Straight P."/>
            <person name="Clardy J."/>
            <person name="Hung D."/>
            <person name="Kolter R."/>
            <person name="Mekalanos J."/>
            <person name="Walker S."/>
            <person name="Walsh C.T."/>
            <person name="Wieland B.L.C."/>
            <person name="Ilzarbe M."/>
            <person name="Galagan J."/>
            <person name="Nusbaum C."/>
            <person name="Birren B."/>
        </authorList>
    </citation>
    <scope>NUCLEOTIDE SEQUENCE [LARGE SCALE GENOMIC DNA]</scope>
    <source>
        <strain evidence="2">ATCC 14672 / DSM 40746 / JCM 4963 / KCTC 9882 / NRRL B-12104 / FH 1290</strain>
    </source>
</reference>
<protein>
    <submittedName>
        <fullName evidence="1">Predicted protein</fullName>
    </submittedName>
</protein>
<organism evidence="1 2">
    <name type="scientific">Streptomyces viridosporus (strain ATCC 14672 / DSM 40746 / JCM 4963 / KCTC 9882 / NRRL B-12104 / FH 1290)</name>
    <name type="common">Streptomyces ghanaensis</name>
    <dbReference type="NCBI Taxonomy" id="566461"/>
    <lineage>
        <taxon>Bacteria</taxon>
        <taxon>Bacillati</taxon>
        <taxon>Actinomycetota</taxon>
        <taxon>Actinomycetes</taxon>
        <taxon>Kitasatosporales</taxon>
        <taxon>Streptomycetaceae</taxon>
        <taxon>Streptomyces</taxon>
    </lineage>
</organism>
<dbReference type="EMBL" id="DS999641">
    <property type="protein sequence ID" value="EFE68575.2"/>
    <property type="molecule type" value="Genomic_DNA"/>
</dbReference>
<evidence type="ECO:0000313" key="2">
    <source>
        <dbReference type="Proteomes" id="UP000003824"/>
    </source>
</evidence>